<dbReference type="STRING" id="139420.A0A371CTC0"/>
<dbReference type="InterPro" id="IPR051580">
    <property type="entry name" value="ZnF-Chromatin_assoc"/>
</dbReference>
<feature type="compositionally biased region" description="Basic and acidic residues" evidence="6">
    <location>
        <begin position="319"/>
        <end position="332"/>
    </location>
</feature>
<dbReference type="OrthoDB" id="3269380at2759"/>
<protein>
    <recommendedName>
        <fullName evidence="7">C2H2-type domain-containing protein</fullName>
    </recommendedName>
</protein>
<reference evidence="8 9" key="1">
    <citation type="journal article" date="2018" name="Biotechnol. Biofuels">
        <title>Integrative visual omics of the white-rot fungus Polyporus brumalis exposes the biotechnological potential of its oxidative enzymes for delignifying raw plant biomass.</title>
        <authorList>
            <person name="Miyauchi S."/>
            <person name="Rancon A."/>
            <person name="Drula E."/>
            <person name="Hage H."/>
            <person name="Chaduli D."/>
            <person name="Favel A."/>
            <person name="Grisel S."/>
            <person name="Henrissat B."/>
            <person name="Herpoel-Gimbert I."/>
            <person name="Ruiz-Duenas F.J."/>
            <person name="Chevret D."/>
            <person name="Hainaut M."/>
            <person name="Lin J."/>
            <person name="Wang M."/>
            <person name="Pangilinan J."/>
            <person name="Lipzen A."/>
            <person name="Lesage-Meessen L."/>
            <person name="Navarro D."/>
            <person name="Riley R."/>
            <person name="Grigoriev I.V."/>
            <person name="Zhou S."/>
            <person name="Raouche S."/>
            <person name="Rosso M.N."/>
        </authorList>
    </citation>
    <scope>NUCLEOTIDE SEQUENCE [LARGE SCALE GENOMIC DNA]</scope>
    <source>
        <strain evidence="8 9">BRFM 1820</strain>
    </source>
</reference>
<sequence>MFELENLSTPFNYDDSSSDSLFDSFIDSSSFDQSFCSNFSCCGQNLPDLHRLLEHFEEEHVLPLPHDDRPLYSSPVYAQPRPSGAHASYIISYPQPDPPLQPVSHPIPHHGAHRVLSDIDLPHIRSVPDLTHSPLSSSASSATSCYSSPTLDEPLCLPPALFTVQNTRSRTPPPSSDSDDDDDDDEPTPRERARGVGPQRTTKQYGSARVDPIARSRPTVRTPERAPAPAHKKRDGREKQYKCPHPGCMKSYLNPNGLKYHLEKGTCTNADTRPRGPLPPPAESSPQTQTPAQTQTKTPALPSTVKIDVIDVPSGRSVIDVDAHSDDEADRT</sequence>
<evidence type="ECO:0000313" key="9">
    <source>
        <dbReference type="Proteomes" id="UP000256964"/>
    </source>
</evidence>
<feature type="region of interest" description="Disordered" evidence="6">
    <location>
        <begin position="260"/>
        <end position="332"/>
    </location>
</feature>
<keyword evidence="2" id="KW-0677">Repeat</keyword>
<dbReference type="GO" id="GO:0005634">
    <property type="term" value="C:nucleus"/>
    <property type="evidence" value="ECO:0007669"/>
    <property type="project" value="TreeGrafter"/>
</dbReference>
<keyword evidence="3 5" id="KW-0863">Zinc-finger</keyword>
<evidence type="ECO:0000313" key="8">
    <source>
        <dbReference type="EMBL" id="RDX43512.1"/>
    </source>
</evidence>
<evidence type="ECO:0000256" key="2">
    <source>
        <dbReference type="ARBA" id="ARBA00022737"/>
    </source>
</evidence>
<dbReference type="Proteomes" id="UP000256964">
    <property type="component" value="Unassembled WGS sequence"/>
</dbReference>
<gene>
    <name evidence="8" type="ORF">OH76DRAFT_1193482</name>
</gene>
<accession>A0A371CTC0</accession>
<organism evidence="8 9">
    <name type="scientific">Lentinus brumalis</name>
    <dbReference type="NCBI Taxonomy" id="2498619"/>
    <lineage>
        <taxon>Eukaryota</taxon>
        <taxon>Fungi</taxon>
        <taxon>Dikarya</taxon>
        <taxon>Basidiomycota</taxon>
        <taxon>Agaricomycotina</taxon>
        <taxon>Agaricomycetes</taxon>
        <taxon>Polyporales</taxon>
        <taxon>Polyporaceae</taxon>
        <taxon>Lentinus</taxon>
    </lineage>
</organism>
<dbReference type="Gene3D" id="3.30.160.60">
    <property type="entry name" value="Classic Zinc Finger"/>
    <property type="match status" value="1"/>
</dbReference>
<evidence type="ECO:0000256" key="1">
    <source>
        <dbReference type="ARBA" id="ARBA00022723"/>
    </source>
</evidence>
<dbReference type="PANTHER" id="PTHR23057:SF0">
    <property type="entry name" value="JUXTAPOSED WITH ANOTHER ZINC FINGER PROTEIN 1"/>
    <property type="match status" value="1"/>
</dbReference>
<evidence type="ECO:0000256" key="3">
    <source>
        <dbReference type="ARBA" id="ARBA00022771"/>
    </source>
</evidence>
<dbReference type="PANTHER" id="PTHR23057">
    <property type="entry name" value="JUXTAPOSED WITH ANOTHER ZINC FINGER PROTEIN 1"/>
    <property type="match status" value="1"/>
</dbReference>
<evidence type="ECO:0000256" key="4">
    <source>
        <dbReference type="ARBA" id="ARBA00022833"/>
    </source>
</evidence>
<keyword evidence="9" id="KW-1185">Reference proteome</keyword>
<dbReference type="GO" id="GO:0008270">
    <property type="term" value="F:zinc ion binding"/>
    <property type="evidence" value="ECO:0007669"/>
    <property type="project" value="UniProtKB-KW"/>
</dbReference>
<proteinExistence type="predicted"/>
<feature type="compositionally biased region" description="Acidic residues" evidence="6">
    <location>
        <begin position="177"/>
        <end position="186"/>
    </location>
</feature>
<keyword evidence="4" id="KW-0862">Zinc</keyword>
<evidence type="ECO:0000256" key="6">
    <source>
        <dbReference type="SAM" id="MobiDB-lite"/>
    </source>
</evidence>
<dbReference type="EMBL" id="KZ857463">
    <property type="protein sequence ID" value="RDX43512.1"/>
    <property type="molecule type" value="Genomic_DNA"/>
</dbReference>
<feature type="region of interest" description="Disordered" evidence="6">
    <location>
        <begin position="164"/>
        <end position="247"/>
    </location>
</feature>
<evidence type="ECO:0000256" key="5">
    <source>
        <dbReference type="PROSITE-ProRule" id="PRU00042"/>
    </source>
</evidence>
<dbReference type="AlphaFoldDB" id="A0A371CTC0"/>
<name>A0A371CTC0_9APHY</name>
<feature type="domain" description="C2H2-type" evidence="7">
    <location>
        <begin position="241"/>
        <end position="274"/>
    </location>
</feature>
<evidence type="ECO:0000259" key="7">
    <source>
        <dbReference type="PROSITE" id="PS50157"/>
    </source>
</evidence>
<dbReference type="InterPro" id="IPR013087">
    <property type="entry name" value="Znf_C2H2_type"/>
</dbReference>
<feature type="compositionally biased region" description="Low complexity" evidence="6">
    <location>
        <begin position="286"/>
        <end position="302"/>
    </location>
</feature>
<keyword evidence="1" id="KW-0479">Metal-binding</keyword>
<dbReference type="PROSITE" id="PS50157">
    <property type="entry name" value="ZINC_FINGER_C2H2_2"/>
    <property type="match status" value="1"/>
</dbReference>